<dbReference type="RefSeq" id="WP_326507327.1">
    <property type="nucleotide sequence ID" value="NZ_JAWIIV010000012.1"/>
</dbReference>
<evidence type="ECO:0000256" key="1">
    <source>
        <dbReference type="ARBA" id="ARBA00004141"/>
    </source>
</evidence>
<gene>
    <name evidence="7" type="ORF">RY831_15730</name>
</gene>
<keyword evidence="4 5" id="KW-0472">Membrane</keyword>
<evidence type="ECO:0000256" key="2">
    <source>
        <dbReference type="ARBA" id="ARBA00022692"/>
    </source>
</evidence>
<keyword evidence="8" id="KW-1185">Reference proteome</keyword>
<sequence>MALLIAGIVLFIGIHLVPVLTGLRSRLFGALGEKRYKAVFSMASALGLVLIIIGYARAPAEPRLFAPFSAAIMAAPLVMLLSFVLFASANMKTHIRSRLKHPMLLGLLLWSGVHLLANGELRTTILFGAFLAYAVIDLISATSRNAVRQFTPVARQDLMAVTGGVLLALLVMTFHRQLFGVASVPWGT</sequence>
<evidence type="ECO:0000256" key="4">
    <source>
        <dbReference type="ARBA" id="ARBA00023136"/>
    </source>
</evidence>
<name>A0ABU6JBT7_9BURK</name>
<evidence type="ECO:0000313" key="7">
    <source>
        <dbReference type="EMBL" id="MEC4720614.1"/>
    </source>
</evidence>
<evidence type="ECO:0000313" key="8">
    <source>
        <dbReference type="Proteomes" id="UP001352263"/>
    </source>
</evidence>
<comment type="caution">
    <text evidence="7">The sequence shown here is derived from an EMBL/GenBank/DDBJ whole genome shotgun (WGS) entry which is preliminary data.</text>
</comment>
<feature type="transmembrane region" description="Helical" evidence="5">
    <location>
        <begin position="6"/>
        <end position="27"/>
    </location>
</feature>
<dbReference type="Pfam" id="PF07298">
    <property type="entry name" value="NnrU"/>
    <property type="match status" value="1"/>
</dbReference>
<dbReference type="InterPro" id="IPR009915">
    <property type="entry name" value="NnrU_dom"/>
</dbReference>
<evidence type="ECO:0000256" key="3">
    <source>
        <dbReference type="ARBA" id="ARBA00022989"/>
    </source>
</evidence>
<evidence type="ECO:0000256" key="5">
    <source>
        <dbReference type="SAM" id="Phobius"/>
    </source>
</evidence>
<dbReference type="Proteomes" id="UP001352263">
    <property type="component" value="Unassembled WGS sequence"/>
</dbReference>
<feature type="domain" description="NnrU" evidence="6">
    <location>
        <begin position="3"/>
        <end position="182"/>
    </location>
</feature>
<dbReference type="EMBL" id="JAWIIV010000012">
    <property type="protein sequence ID" value="MEC4720614.1"/>
    <property type="molecule type" value="Genomic_DNA"/>
</dbReference>
<reference evidence="7 8" key="1">
    <citation type="submission" date="2023-10" db="EMBL/GenBank/DDBJ databases">
        <title>Noviherbaspirillum sp. CPCC 100848 genome assembly.</title>
        <authorList>
            <person name="Li X.Y."/>
            <person name="Fang X.M."/>
        </authorList>
    </citation>
    <scope>NUCLEOTIDE SEQUENCE [LARGE SCALE GENOMIC DNA]</scope>
    <source>
        <strain evidence="7 8">CPCC 100848</strain>
    </source>
</reference>
<keyword evidence="3 5" id="KW-1133">Transmembrane helix</keyword>
<comment type="subcellular location">
    <subcellularLocation>
        <location evidence="1">Membrane</location>
        <topology evidence="1">Multi-pass membrane protein</topology>
    </subcellularLocation>
</comment>
<keyword evidence="2 5" id="KW-0812">Transmembrane</keyword>
<feature type="transmembrane region" description="Helical" evidence="5">
    <location>
        <begin position="158"/>
        <end position="179"/>
    </location>
</feature>
<accession>A0ABU6JBT7</accession>
<feature type="transmembrane region" description="Helical" evidence="5">
    <location>
        <begin position="39"/>
        <end position="58"/>
    </location>
</feature>
<evidence type="ECO:0000259" key="6">
    <source>
        <dbReference type="Pfam" id="PF07298"/>
    </source>
</evidence>
<protein>
    <submittedName>
        <fullName evidence="7">NnrU family protein</fullName>
    </submittedName>
</protein>
<organism evidence="7 8">
    <name type="scientific">Noviherbaspirillum album</name>
    <dbReference type="NCBI Taxonomy" id="3080276"/>
    <lineage>
        <taxon>Bacteria</taxon>
        <taxon>Pseudomonadati</taxon>
        <taxon>Pseudomonadota</taxon>
        <taxon>Betaproteobacteria</taxon>
        <taxon>Burkholderiales</taxon>
        <taxon>Oxalobacteraceae</taxon>
        <taxon>Noviherbaspirillum</taxon>
    </lineage>
</organism>
<feature type="transmembrane region" description="Helical" evidence="5">
    <location>
        <begin position="64"/>
        <end position="87"/>
    </location>
</feature>
<proteinExistence type="predicted"/>